<evidence type="ECO:0000256" key="3">
    <source>
        <dbReference type="ARBA" id="ARBA00030757"/>
    </source>
</evidence>
<dbReference type="EMBL" id="CP002156">
    <property type="protein sequence ID" value="ADM08312.1"/>
    <property type="molecule type" value="Genomic_DNA"/>
</dbReference>
<keyword evidence="5" id="KW-1185">Reference proteome</keyword>
<keyword evidence="4" id="KW-0489">Methyltransferase</keyword>
<dbReference type="Proteomes" id="UP000001302">
    <property type="component" value="Chromosome"/>
</dbReference>
<dbReference type="Gene3D" id="3.40.50.150">
    <property type="entry name" value="Vaccinia Virus protein VP39"/>
    <property type="match status" value="1"/>
</dbReference>
<dbReference type="InterPro" id="IPR029063">
    <property type="entry name" value="SAM-dependent_MTases_sf"/>
</dbReference>
<name>E0TBA8_PARBH</name>
<dbReference type="STRING" id="314260.PB2503_01162"/>
<evidence type="ECO:0000256" key="2">
    <source>
        <dbReference type="ARBA" id="ARBA00013346"/>
    </source>
</evidence>
<dbReference type="PANTHER" id="PTHR11579:SF18">
    <property type="entry name" value="PROTEIN-L-ISOASPARTATE O-METHYLTRANSFERASE"/>
    <property type="match status" value="1"/>
</dbReference>
<dbReference type="GO" id="GO:0004719">
    <property type="term" value="F:protein-L-isoaspartate (D-aspartate) O-methyltransferase activity"/>
    <property type="evidence" value="ECO:0007669"/>
    <property type="project" value="InterPro"/>
</dbReference>
<protein>
    <recommendedName>
        <fullName evidence="2">Protein-L-isoaspartate O-methyltransferase</fullName>
    </recommendedName>
    <alternativeName>
        <fullName evidence="3">Protein L-isoaspartyl methyltransferase</fullName>
    </alternativeName>
</protein>
<dbReference type="GO" id="GO:0005737">
    <property type="term" value="C:cytoplasm"/>
    <property type="evidence" value="ECO:0007669"/>
    <property type="project" value="TreeGrafter"/>
</dbReference>
<evidence type="ECO:0000256" key="1">
    <source>
        <dbReference type="ARBA" id="ARBA00005369"/>
    </source>
</evidence>
<reference evidence="5" key="1">
    <citation type="submission" date="2010-08" db="EMBL/GenBank/DDBJ databases">
        <title>Genome sequence of Parvularcula bermudensis HTCC2503.</title>
        <authorList>
            <person name="Kang D.-M."/>
            <person name="Oh H.-M."/>
            <person name="Cho J.-C."/>
        </authorList>
    </citation>
    <scope>NUCLEOTIDE SEQUENCE [LARGE SCALE GENOMIC DNA]</scope>
    <source>
        <strain evidence="5">ATCC BAA-594 / HTCC2503 / KCTC 12087</strain>
    </source>
</reference>
<proteinExistence type="inferred from homology"/>
<reference evidence="4 5" key="2">
    <citation type="journal article" date="2011" name="J. Bacteriol.">
        <title>Complete genome sequence of strain HTCC2503T of Parvularcula bermudensis, the type species of the order "Parvularculales" in the class Alphaproteobacteria.</title>
        <authorList>
            <person name="Oh H.M."/>
            <person name="Kang I."/>
            <person name="Vergin K.L."/>
            <person name="Kang D."/>
            <person name="Rhee K.H."/>
            <person name="Giovannoni S.J."/>
            <person name="Cho J.C."/>
        </authorList>
    </citation>
    <scope>NUCLEOTIDE SEQUENCE [LARGE SCALE GENOMIC DNA]</scope>
    <source>
        <strain evidence="5">ATCC BAA-594 / HTCC2503 / KCTC 12087</strain>
    </source>
</reference>
<dbReference type="KEGG" id="pbr:PB2503_01162"/>
<organism evidence="4 5">
    <name type="scientific">Parvularcula bermudensis (strain ATCC BAA-594 / HTCC2503 / KCTC 12087)</name>
    <dbReference type="NCBI Taxonomy" id="314260"/>
    <lineage>
        <taxon>Bacteria</taxon>
        <taxon>Pseudomonadati</taxon>
        <taxon>Pseudomonadota</taxon>
        <taxon>Alphaproteobacteria</taxon>
        <taxon>Parvularculales</taxon>
        <taxon>Parvularculaceae</taxon>
        <taxon>Parvularcula</taxon>
    </lineage>
</organism>
<dbReference type="Pfam" id="PF01135">
    <property type="entry name" value="PCMT"/>
    <property type="match status" value="1"/>
</dbReference>
<dbReference type="eggNOG" id="COG2518">
    <property type="taxonomic scope" value="Bacteria"/>
</dbReference>
<dbReference type="GO" id="GO:0032259">
    <property type="term" value="P:methylation"/>
    <property type="evidence" value="ECO:0007669"/>
    <property type="project" value="UniProtKB-KW"/>
</dbReference>
<accession>E0TBA8</accession>
<dbReference type="InterPro" id="IPR000682">
    <property type="entry name" value="PCMT"/>
</dbReference>
<dbReference type="PANTHER" id="PTHR11579">
    <property type="entry name" value="PROTEIN-L-ISOASPARTATE O-METHYLTRANSFERASE"/>
    <property type="match status" value="1"/>
</dbReference>
<dbReference type="OrthoDB" id="9798496at2"/>
<evidence type="ECO:0000313" key="5">
    <source>
        <dbReference type="Proteomes" id="UP000001302"/>
    </source>
</evidence>
<dbReference type="AlphaFoldDB" id="E0TBA8"/>
<dbReference type="RefSeq" id="WP_013299286.1">
    <property type="nucleotide sequence ID" value="NC_014414.1"/>
</dbReference>
<evidence type="ECO:0000313" key="4">
    <source>
        <dbReference type="EMBL" id="ADM08312.1"/>
    </source>
</evidence>
<comment type="similarity">
    <text evidence="1">Belongs to the methyltransferase superfamily. L-isoaspartyl/D-aspartyl protein methyltransferase family.</text>
</comment>
<keyword evidence="4" id="KW-0808">Transferase</keyword>
<gene>
    <name evidence="4" type="ordered locus">PB2503_01162</name>
</gene>
<sequence length="219" mass="24031">MMDTIEARKHMVDSQVRPNDVTDPALVRAMSTVPREAFVPTNRRSLAYVEKDVPLFDGRWLLKARDFSKLVHGATIQPGDLVLDIGCGYGYSSAVISFLAGVVVGLEADDRPIERATETCRTHGYDTVAFVQGTLAEGCPKQGPYDVIVIEGGIETLPDTLFAQLKPNGGRLVAIMCEDGVGHATLWTRHGEKRGHRILFEAYPAGILPGFEKERAFVF</sequence>
<dbReference type="SUPFAM" id="SSF53335">
    <property type="entry name" value="S-adenosyl-L-methionine-dependent methyltransferases"/>
    <property type="match status" value="1"/>
</dbReference>
<dbReference type="CDD" id="cd02440">
    <property type="entry name" value="AdoMet_MTases"/>
    <property type="match status" value="1"/>
</dbReference>
<dbReference type="HOGENOM" id="CLU_055432_2_1_5"/>